<dbReference type="CDD" id="cd19438">
    <property type="entry name" value="lipocalin_Blc-like"/>
    <property type="match status" value="1"/>
</dbReference>
<keyword evidence="2" id="KW-0732">Signal</keyword>
<evidence type="ECO:0000256" key="2">
    <source>
        <dbReference type="SAM" id="SignalP"/>
    </source>
</evidence>
<proteinExistence type="predicted"/>
<evidence type="ECO:0000313" key="6">
    <source>
        <dbReference type="WBParaSite" id="HPBE_0001715901-mRNA-1"/>
    </source>
</evidence>
<feature type="region of interest" description="Disordered" evidence="1">
    <location>
        <begin position="199"/>
        <end position="220"/>
    </location>
</feature>
<dbReference type="PANTHER" id="PTHR37437">
    <property type="entry name" value="LIPOCALIN-RELATED PROTEIN-RELATED"/>
    <property type="match status" value="1"/>
</dbReference>
<accession>A0A3P8AAI6</accession>
<protein>
    <submittedName>
        <fullName evidence="6">Lipocln_cytosolic_FA-bd_dom domain-containing protein</fullName>
    </submittedName>
</protein>
<feature type="compositionally biased region" description="Low complexity" evidence="1">
    <location>
        <begin position="261"/>
        <end position="281"/>
    </location>
</feature>
<dbReference type="PANTHER" id="PTHR37437:SF1">
    <property type="entry name" value="LIPOCALIN-RELATED PROTEIN"/>
    <property type="match status" value="1"/>
</dbReference>
<dbReference type="OrthoDB" id="565904at2759"/>
<sequence length="562" mass="60037">MPAFFVVAATIVGLLVTQTFAQNDPTQPVVIRLQPMSTRPRFLSEVSAPRAVQPPMVPSAPTDSLPTVAPAAQQPLPPSPPAAQQPVFQQTAPPGSQQFIPRTSASVPPPPPVTIPPDVQNQLIKFFGLDSFGIPGLTGNHPNGFAGAVQELRAAGIPVQGLPAEHVNGNAVAHAAPSQSDVLAQANPKFQDQLSQLVSEARSSGPYEGTVGHVPLPADKPGENGLIGLLSNSIRKLVKETGVSDALSQSLPSLLGNSHTSSGARYSAGSGASSASSNDGAVVSQSIDENTVTNHVRGSNIRRQPSTAQRGGNTPTHAGLPRIPGIPLLPGGIPRNAQGQIDVVNLIGSITRRLSNGTTLADMLPPEQLQTLADNVTDALLPETPSNFDLSKFMGRWFEGINSPRATEQRCVVHHYGGLTKNDKTATFTALKIYREGSEFGPVRYSIGYAFRGGNKDAMLQLHTSESSDAQPFWVYKLGPEGKDPFGNPQYEYAIVSNWVRYPVTVLVRDPDTFKTKYQTEVLRWLEDQGFINGFIRAFNLLQPSGYSSCQYADSTFEVFGK</sequence>
<evidence type="ECO:0000313" key="5">
    <source>
        <dbReference type="Proteomes" id="UP000050761"/>
    </source>
</evidence>
<evidence type="ECO:0000313" key="4">
    <source>
        <dbReference type="EMBL" id="VDP08101.1"/>
    </source>
</evidence>
<feature type="domain" description="Lipocalin" evidence="3">
    <location>
        <begin position="387"/>
        <end position="552"/>
    </location>
</feature>
<dbReference type="AlphaFoldDB" id="A0A183G655"/>
<dbReference type="InterPro" id="IPR056868">
    <property type="entry name" value="Lipocalin_dom_nem"/>
</dbReference>
<feature type="compositionally biased region" description="Low complexity" evidence="1">
    <location>
        <begin position="65"/>
        <end position="74"/>
    </location>
</feature>
<name>A0A183G655_HELPZ</name>
<dbReference type="FunFam" id="2.40.128.20:FF:000019">
    <property type="entry name" value="LiPocalin-Related protein"/>
    <property type="match status" value="1"/>
</dbReference>
<dbReference type="Proteomes" id="UP000050761">
    <property type="component" value="Unassembled WGS sequence"/>
</dbReference>
<gene>
    <name evidence="4" type="ORF">HPBE_LOCUS17158</name>
</gene>
<feature type="compositionally biased region" description="Low complexity" evidence="1">
    <location>
        <begin position="84"/>
        <end position="106"/>
    </location>
</feature>
<dbReference type="SUPFAM" id="SSF50814">
    <property type="entry name" value="Lipocalins"/>
    <property type="match status" value="1"/>
</dbReference>
<feature type="region of interest" description="Disordered" evidence="1">
    <location>
        <begin position="48"/>
        <end position="113"/>
    </location>
</feature>
<organism evidence="5 6">
    <name type="scientific">Heligmosomoides polygyrus</name>
    <name type="common">Parasitic roundworm</name>
    <dbReference type="NCBI Taxonomy" id="6339"/>
    <lineage>
        <taxon>Eukaryota</taxon>
        <taxon>Metazoa</taxon>
        <taxon>Ecdysozoa</taxon>
        <taxon>Nematoda</taxon>
        <taxon>Chromadorea</taxon>
        <taxon>Rhabditida</taxon>
        <taxon>Rhabditina</taxon>
        <taxon>Rhabditomorpha</taxon>
        <taxon>Strongyloidea</taxon>
        <taxon>Heligmosomidae</taxon>
        <taxon>Heligmosomoides</taxon>
    </lineage>
</organism>
<reference evidence="6" key="2">
    <citation type="submission" date="2019-09" db="UniProtKB">
        <authorList>
            <consortium name="WormBaseParasite"/>
        </authorList>
    </citation>
    <scope>IDENTIFICATION</scope>
</reference>
<feature type="chain" id="PRO_5044551903" evidence="2">
    <location>
        <begin position="22"/>
        <end position="562"/>
    </location>
</feature>
<feature type="compositionally biased region" description="Polar residues" evidence="1">
    <location>
        <begin position="283"/>
        <end position="316"/>
    </location>
</feature>
<reference evidence="4 5" key="1">
    <citation type="submission" date="2018-11" db="EMBL/GenBank/DDBJ databases">
        <authorList>
            <consortium name="Pathogen Informatics"/>
        </authorList>
    </citation>
    <scope>NUCLEOTIDE SEQUENCE [LARGE SCALE GENOMIC DNA]</scope>
</reference>
<dbReference type="Pfam" id="PF24976">
    <property type="entry name" value="Lipocalin_10"/>
    <property type="match status" value="1"/>
</dbReference>
<dbReference type="InterPro" id="IPR047202">
    <property type="entry name" value="Lipocalin_Blc-like_dom"/>
</dbReference>
<evidence type="ECO:0000259" key="3">
    <source>
        <dbReference type="Pfam" id="PF24976"/>
    </source>
</evidence>
<evidence type="ECO:0000256" key="1">
    <source>
        <dbReference type="SAM" id="MobiDB-lite"/>
    </source>
</evidence>
<feature type="signal peptide" evidence="2">
    <location>
        <begin position="1"/>
        <end position="21"/>
    </location>
</feature>
<dbReference type="EMBL" id="UZAH01029830">
    <property type="protein sequence ID" value="VDP08101.1"/>
    <property type="molecule type" value="Genomic_DNA"/>
</dbReference>
<dbReference type="InterPro" id="IPR012674">
    <property type="entry name" value="Calycin"/>
</dbReference>
<accession>A0A183G655</accession>
<feature type="region of interest" description="Disordered" evidence="1">
    <location>
        <begin position="252"/>
        <end position="327"/>
    </location>
</feature>
<dbReference type="WBParaSite" id="HPBE_0001715901-mRNA-1">
    <property type="protein sequence ID" value="HPBE_0001715901-mRNA-1"/>
    <property type="gene ID" value="HPBE_0001715901"/>
</dbReference>
<dbReference type="Gene3D" id="2.40.128.20">
    <property type="match status" value="1"/>
</dbReference>
<keyword evidence="5" id="KW-1185">Reference proteome</keyword>